<dbReference type="InterPro" id="IPR036138">
    <property type="entry name" value="PBP_dimer_sf"/>
</dbReference>
<evidence type="ECO:0000256" key="3">
    <source>
        <dbReference type="SAM" id="Phobius"/>
    </source>
</evidence>
<dbReference type="InterPro" id="IPR001460">
    <property type="entry name" value="PCN-bd_Tpept"/>
</dbReference>
<dbReference type="InterPro" id="IPR005311">
    <property type="entry name" value="PBP_dimer"/>
</dbReference>
<evidence type="ECO:0000259" key="5">
    <source>
        <dbReference type="Pfam" id="PF03717"/>
    </source>
</evidence>
<dbReference type="EMBL" id="FPHM01000163">
    <property type="protein sequence ID" value="SFV70654.1"/>
    <property type="molecule type" value="Genomic_DNA"/>
</dbReference>
<keyword evidence="6" id="KW-0808">Transferase</keyword>
<evidence type="ECO:0000259" key="4">
    <source>
        <dbReference type="Pfam" id="PF00905"/>
    </source>
</evidence>
<dbReference type="GO" id="GO:0051301">
    <property type="term" value="P:cell division"/>
    <property type="evidence" value="ECO:0007669"/>
    <property type="project" value="UniProtKB-KW"/>
</dbReference>
<evidence type="ECO:0000256" key="1">
    <source>
        <dbReference type="ARBA" id="ARBA00004370"/>
    </source>
</evidence>
<keyword evidence="2 3" id="KW-0472">Membrane</keyword>
<keyword evidence="6" id="KW-0132">Cell division</keyword>
<dbReference type="Pfam" id="PF00905">
    <property type="entry name" value="Transpeptidase"/>
    <property type="match status" value="1"/>
</dbReference>
<dbReference type="Gene3D" id="3.30.450.330">
    <property type="match status" value="1"/>
</dbReference>
<keyword evidence="6" id="KW-0328">Glycosyltransferase</keyword>
<protein>
    <submittedName>
        <fullName evidence="6">Cell division protein FtsI [Peptidoglycan synthetase]</fullName>
        <ecNumber evidence="6">2.4.1.129</ecNumber>
    </submittedName>
</protein>
<organism evidence="6">
    <name type="scientific">hydrothermal vent metagenome</name>
    <dbReference type="NCBI Taxonomy" id="652676"/>
    <lineage>
        <taxon>unclassified sequences</taxon>
        <taxon>metagenomes</taxon>
        <taxon>ecological metagenomes</taxon>
    </lineage>
</organism>
<dbReference type="SUPFAM" id="SSF56601">
    <property type="entry name" value="beta-lactamase/transpeptidase-like"/>
    <property type="match status" value="1"/>
</dbReference>
<evidence type="ECO:0000313" key="6">
    <source>
        <dbReference type="EMBL" id="SFV70654.1"/>
    </source>
</evidence>
<gene>
    <name evidence="6" type="ORF">MNB_SV-13-109</name>
</gene>
<name>A0A1W1CXX3_9ZZZZ</name>
<dbReference type="SUPFAM" id="SSF56519">
    <property type="entry name" value="Penicillin binding protein dimerisation domain"/>
    <property type="match status" value="1"/>
</dbReference>
<dbReference type="EC" id="2.4.1.129" evidence="6"/>
<dbReference type="PANTHER" id="PTHR30627:SF1">
    <property type="entry name" value="PEPTIDOGLYCAN D,D-TRANSPEPTIDASE FTSI"/>
    <property type="match status" value="1"/>
</dbReference>
<dbReference type="Gene3D" id="3.90.1310.10">
    <property type="entry name" value="Penicillin-binding protein 2a (Domain 2)"/>
    <property type="match status" value="1"/>
</dbReference>
<dbReference type="GO" id="GO:0071555">
    <property type="term" value="P:cell wall organization"/>
    <property type="evidence" value="ECO:0007669"/>
    <property type="project" value="TreeGrafter"/>
</dbReference>
<dbReference type="GO" id="GO:0016757">
    <property type="term" value="F:glycosyltransferase activity"/>
    <property type="evidence" value="ECO:0007669"/>
    <property type="project" value="UniProtKB-KW"/>
</dbReference>
<proteinExistence type="predicted"/>
<dbReference type="GO" id="GO:0008658">
    <property type="term" value="F:penicillin binding"/>
    <property type="evidence" value="ECO:0007669"/>
    <property type="project" value="InterPro"/>
</dbReference>
<dbReference type="InterPro" id="IPR012338">
    <property type="entry name" value="Beta-lactam/transpept-like"/>
</dbReference>
<dbReference type="AlphaFoldDB" id="A0A1W1CXX3"/>
<dbReference type="PANTHER" id="PTHR30627">
    <property type="entry name" value="PEPTIDOGLYCAN D,D-TRANSPEPTIDASE"/>
    <property type="match status" value="1"/>
</dbReference>
<comment type="subcellular location">
    <subcellularLocation>
        <location evidence="1">Membrane</location>
    </subcellularLocation>
</comment>
<feature type="domain" description="Penicillin-binding protein dimerisation" evidence="5">
    <location>
        <begin position="56"/>
        <end position="235"/>
    </location>
</feature>
<keyword evidence="3" id="KW-1133">Transmembrane helix</keyword>
<keyword evidence="6" id="KW-0131">Cell cycle</keyword>
<dbReference type="Pfam" id="PF03717">
    <property type="entry name" value="PBP_dimer"/>
    <property type="match status" value="1"/>
</dbReference>
<feature type="domain" description="Penicillin-binding protein transpeptidase" evidence="4">
    <location>
        <begin position="279"/>
        <end position="583"/>
    </location>
</feature>
<evidence type="ECO:0000256" key="2">
    <source>
        <dbReference type="ARBA" id="ARBA00023136"/>
    </source>
</evidence>
<dbReference type="Gene3D" id="3.40.710.10">
    <property type="entry name" value="DD-peptidase/beta-lactamase superfamily"/>
    <property type="match status" value="1"/>
</dbReference>
<dbReference type="InterPro" id="IPR050515">
    <property type="entry name" value="Beta-lactam/transpept"/>
</dbReference>
<reference evidence="6" key="1">
    <citation type="submission" date="2016-10" db="EMBL/GenBank/DDBJ databases">
        <authorList>
            <person name="de Groot N.N."/>
        </authorList>
    </citation>
    <scope>NUCLEOTIDE SEQUENCE</scope>
</reference>
<dbReference type="GO" id="GO:0005886">
    <property type="term" value="C:plasma membrane"/>
    <property type="evidence" value="ECO:0007669"/>
    <property type="project" value="TreeGrafter"/>
</dbReference>
<accession>A0A1W1CXX3</accession>
<sequence>MPNAKIENKMIHYRSAILLGMFLVILFLFMVFLSTLIGIINADRKTDNKYISIENKAIRGKIISEDGFVVSYSQKHFRAEVNTRSIDQKKKDLFVKLFSIYSGISEEDVLSKFISKTGKEIKGRIVLCSNIDVRLSKDLKELSRKMTYLDIFQPINRKKPHLVYGLDILPTSETRYFPHKNLLTPVVGYVQTEVINNYKTPIGMKGLEKSYKDFLEPSQNGMIKGKRDVLGTVLRDGHTRELRRIDGMDIHLNINLDFQRSVEKVLDEMKKQIGAQEIMAAVMESKTGKLLSLASSERFDPNHIIQKDVKSLNPNFSEYLYEPGSVMKPLTLAIAIDSNKINLNKQIKLGGKLKVTNKYTISDDSYFKSLTPKGIVMYSSNIGISKIAWRLTGQELYDGWRKFGLSRPSGIDLSKELAGRIKPAYLLNYKVHSANTAYGYGMLANFMQMIKAYSAFNNKGIAVTPKLVDYLSSEGKNYDTLNEIEDLQACTPYTASKINDILISTVNRGTGTAAQYDGLTVGGKTGTAHINYKGKYIDKYHSSFYGFVNDKLGHKYTVGVFVIKAKKVYFASQTAAPTFKKIVDKMVKHNYLVVDEHQAKIDLARREAVRKRRHDAYVRKIKAYNKAHGIE</sequence>
<feature type="transmembrane region" description="Helical" evidence="3">
    <location>
        <begin position="16"/>
        <end position="40"/>
    </location>
</feature>
<keyword evidence="3" id="KW-0812">Transmembrane</keyword>